<accession>A0A4R0XMA0</accession>
<keyword evidence="2 5" id="KW-0812">Transmembrane</keyword>
<keyword evidence="3 5" id="KW-1133">Transmembrane helix</keyword>
<comment type="subcellular location">
    <subcellularLocation>
        <location evidence="1">Membrane</location>
        <topology evidence="1">Multi-pass membrane protein</topology>
    </subcellularLocation>
</comment>
<dbReference type="AlphaFoldDB" id="A0A4R0XMA0"/>
<feature type="transmembrane region" description="Helical" evidence="5">
    <location>
        <begin position="41"/>
        <end position="63"/>
    </location>
</feature>
<evidence type="ECO:0000313" key="8">
    <source>
        <dbReference type="Proteomes" id="UP000294192"/>
    </source>
</evidence>
<organism evidence="7 8">
    <name type="scientific">Mycoplasma marinum</name>
    <dbReference type="NCBI Taxonomy" id="1937190"/>
    <lineage>
        <taxon>Bacteria</taxon>
        <taxon>Bacillati</taxon>
        <taxon>Mycoplasmatota</taxon>
        <taxon>Mollicutes</taxon>
        <taxon>Mycoplasmataceae</taxon>
        <taxon>Mycoplasma</taxon>
    </lineage>
</organism>
<evidence type="ECO:0000256" key="2">
    <source>
        <dbReference type="ARBA" id="ARBA00022692"/>
    </source>
</evidence>
<dbReference type="OrthoDB" id="9776218at2"/>
<reference evidence="7 8" key="1">
    <citation type="submission" date="2018-02" db="EMBL/GenBank/DDBJ databases">
        <title>Mycoplasma marinum and Mycoplasma todarodis sp. nov., moderately halophilic and psychrotolerant mycoplasmas isolated from cephalopods.</title>
        <authorList>
            <person name="Viver T."/>
        </authorList>
    </citation>
    <scope>NUCLEOTIDE SEQUENCE [LARGE SCALE GENOMIC DNA]</scope>
    <source>
        <strain evidence="7 8">PE</strain>
    </source>
</reference>
<dbReference type="Pfam" id="PF01061">
    <property type="entry name" value="ABC2_membrane"/>
    <property type="match status" value="1"/>
</dbReference>
<keyword evidence="8" id="KW-1185">Reference proteome</keyword>
<dbReference type="InterPro" id="IPR013525">
    <property type="entry name" value="ABC2_TM"/>
</dbReference>
<gene>
    <name evidence="7" type="ORF">C4B24_04460</name>
</gene>
<keyword evidence="4 5" id="KW-0472">Membrane</keyword>
<feature type="transmembrane region" description="Helical" evidence="5">
    <location>
        <begin position="135"/>
        <end position="161"/>
    </location>
</feature>
<dbReference type="RefSeq" id="WP_131599564.1">
    <property type="nucleotide sequence ID" value="NZ_CBDBYK010000027.1"/>
</dbReference>
<evidence type="ECO:0000256" key="4">
    <source>
        <dbReference type="ARBA" id="ARBA00023136"/>
    </source>
</evidence>
<feature type="domain" description="ABC-2 type transporter transmembrane" evidence="6">
    <location>
        <begin position="15"/>
        <end position="210"/>
    </location>
</feature>
<evidence type="ECO:0000256" key="3">
    <source>
        <dbReference type="ARBA" id="ARBA00022989"/>
    </source>
</evidence>
<dbReference type="EMBL" id="PSZO01000032">
    <property type="protein sequence ID" value="TCG10572.1"/>
    <property type="molecule type" value="Genomic_DNA"/>
</dbReference>
<evidence type="ECO:0000259" key="6">
    <source>
        <dbReference type="Pfam" id="PF01061"/>
    </source>
</evidence>
<sequence length="462" mass="51858">MRATLKLLNSYFWKTIYGPILVFIFPSILLVILGGIMRTEYVLPGIISLVTMFIAVQVMPLGIMELKNSTLFKYIGSTPVNPRRFATAVIIYYVAMIVGAIIAILIVGMAAFYNKVFPSGHVKWGLYSGLTSAKGFWSFIAANGIHIIMSLGIGLVIATFAKTPQQALTTSLIIVLPSMFLSGMVLTFDIVAESKIMQWLSRLVIFRYTTGNIVIATTPLSHLGSALEHINSKEQLALIFKNEPGNAVLDNSKIINGVRYFRVDANFSLQYGDFFENLTKLKGFDTEVTLKNASGGPATANSAWYINIHDLQIIQKFLTKNISNGKEYKDALENMNKLFFVGNDPTLFRLIFTDQSFISSGNNIFNFTESWGIRKIPDIDKVRDFITQYFQGDDKTGGDPTRFASIYSDYIAKNDYTWLDMFLLQNIKLFSITERILNIVLPAIVFSGSVWFISKKFSWSSR</sequence>
<evidence type="ECO:0000313" key="7">
    <source>
        <dbReference type="EMBL" id="TCG10572.1"/>
    </source>
</evidence>
<feature type="transmembrane region" description="Helical" evidence="5">
    <location>
        <begin position="436"/>
        <end position="454"/>
    </location>
</feature>
<evidence type="ECO:0000256" key="5">
    <source>
        <dbReference type="SAM" id="Phobius"/>
    </source>
</evidence>
<evidence type="ECO:0000256" key="1">
    <source>
        <dbReference type="ARBA" id="ARBA00004141"/>
    </source>
</evidence>
<dbReference type="Proteomes" id="UP000294192">
    <property type="component" value="Unassembled WGS sequence"/>
</dbReference>
<protein>
    <recommendedName>
        <fullName evidence="6">ABC-2 type transporter transmembrane domain-containing protein</fullName>
    </recommendedName>
</protein>
<dbReference type="GO" id="GO:0016020">
    <property type="term" value="C:membrane"/>
    <property type="evidence" value="ECO:0007669"/>
    <property type="project" value="UniProtKB-SubCell"/>
</dbReference>
<feature type="transmembrane region" description="Helical" evidence="5">
    <location>
        <begin position="167"/>
        <end position="192"/>
    </location>
</feature>
<dbReference type="GO" id="GO:0140359">
    <property type="term" value="F:ABC-type transporter activity"/>
    <property type="evidence" value="ECO:0007669"/>
    <property type="project" value="InterPro"/>
</dbReference>
<comment type="caution">
    <text evidence="7">The sequence shown here is derived from an EMBL/GenBank/DDBJ whole genome shotgun (WGS) entry which is preliminary data.</text>
</comment>
<name>A0A4R0XMA0_9MOLU</name>
<proteinExistence type="predicted"/>
<feature type="transmembrane region" description="Helical" evidence="5">
    <location>
        <begin position="90"/>
        <end position="114"/>
    </location>
</feature>
<feature type="transmembrane region" description="Helical" evidence="5">
    <location>
        <begin position="16"/>
        <end position="34"/>
    </location>
</feature>